<gene>
    <name evidence="9" type="ORF">EV686_106121</name>
</gene>
<reference evidence="9 10" key="1">
    <citation type="submission" date="2019-03" db="EMBL/GenBank/DDBJ databases">
        <title>Genomic Encyclopedia of Type Strains, Phase IV (KMG-IV): sequencing the most valuable type-strain genomes for metagenomic binning, comparative biology and taxonomic classification.</title>
        <authorList>
            <person name="Goeker M."/>
        </authorList>
    </citation>
    <scope>NUCLEOTIDE SEQUENCE [LARGE SCALE GENOMIC DNA]</scope>
    <source>
        <strain evidence="9 10">DSM 100048</strain>
    </source>
</reference>
<dbReference type="PANTHER" id="PTHR43652:SF2">
    <property type="entry name" value="BASIC AMINO ACID ANTIPORTER YFCC-RELATED"/>
    <property type="match status" value="1"/>
</dbReference>
<feature type="transmembrane region" description="Helical" evidence="7">
    <location>
        <begin position="406"/>
        <end position="439"/>
    </location>
</feature>
<dbReference type="Pfam" id="PF02080">
    <property type="entry name" value="TrkA_C"/>
    <property type="match status" value="2"/>
</dbReference>
<keyword evidence="2" id="KW-0813">Transport</keyword>
<evidence type="ECO:0000256" key="3">
    <source>
        <dbReference type="ARBA" id="ARBA00022692"/>
    </source>
</evidence>
<comment type="subcellular location">
    <subcellularLocation>
        <location evidence="1">Membrane</location>
        <topology evidence="1">Multi-pass membrane protein</topology>
    </subcellularLocation>
</comment>
<feature type="transmembrane region" description="Helical" evidence="7">
    <location>
        <begin position="451"/>
        <end position="468"/>
    </location>
</feature>
<keyword evidence="6 7" id="KW-0472">Membrane</keyword>
<dbReference type="InterPro" id="IPR051679">
    <property type="entry name" value="DASS-Related_Transporters"/>
</dbReference>
<feature type="transmembrane region" description="Helical" evidence="7">
    <location>
        <begin position="28"/>
        <end position="45"/>
    </location>
</feature>
<dbReference type="Gene3D" id="3.30.70.1450">
    <property type="entry name" value="Regulator of K+ conductance, C-terminal domain"/>
    <property type="match status" value="2"/>
</dbReference>
<dbReference type="SUPFAM" id="SSF116726">
    <property type="entry name" value="TrkA C-terminal domain-like"/>
    <property type="match status" value="2"/>
</dbReference>
<dbReference type="AlphaFoldDB" id="A0A4R3V1D9"/>
<sequence>MTIEIVLVLCIALAAIVLFATEKLRMDTVALLVLGGLAVAGLVTPEQAVSGFSNPATITVASMFVLAAGLQNSGALSGIGRLLGRAKSPFLFLLVLFAVLAVVAPFVNNTAVVAVFMPIVMTAASGIGMPASKALIPLSYVSQMAGVCTLVGTSTNLLVNGMAKDLGHPGFSMFEFTPLGVICMAAGCLYLLTFGRWLLPDTSASQMVENHELGKYVTELRVMPESSLIGVSIEEAKLGETFGVYVMELLRDDEEVWSPRSQVLQEGDVLLARGDWSKLDELRQEAGLELNPQFKRRLRRMSVDGDKESEPVSQVVTEVMIAPRSRLVGSTLTMLDWRWRHDAIVLAIHRRGQVLREQLKDVRLNVGDVLLMLTTEPEMGALRQDSNLIVLSERDAQPARGWRAPFALATMAVVITVSALGWLPISITALVGAVAMTLAGCLDADGVYDAIDWPIIILLAGLMPLGVAMSETGAAEFIVQNTIGLVREAGPLVVLAVLYLMALLLTEFMSNAAAAVLLTPIGMSTARMLDVDPTPFLIAVTFAASTSFATPVGYQTNTMVYSAGGYRFVDFLKVGLPLNLIFWVLGVIFIPRFWPF</sequence>
<feature type="transmembrane region" description="Helical" evidence="7">
    <location>
        <begin position="489"/>
        <end position="506"/>
    </location>
</feature>
<feature type="transmembrane region" description="Helical" evidence="7">
    <location>
        <begin position="536"/>
        <end position="554"/>
    </location>
</feature>
<evidence type="ECO:0000259" key="8">
    <source>
        <dbReference type="PROSITE" id="PS51202"/>
    </source>
</evidence>
<dbReference type="GO" id="GO:0006813">
    <property type="term" value="P:potassium ion transport"/>
    <property type="evidence" value="ECO:0007669"/>
    <property type="project" value="InterPro"/>
</dbReference>
<dbReference type="InterPro" id="IPR036721">
    <property type="entry name" value="RCK_C_sf"/>
</dbReference>
<dbReference type="GO" id="GO:0008324">
    <property type="term" value="F:monoatomic cation transmembrane transporter activity"/>
    <property type="evidence" value="ECO:0007669"/>
    <property type="project" value="InterPro"/>
</dbReference>
<evidence type="ECO:0000313" key="10">
    <source>
        <dbReference type="Proteomes" id="UP000294692"/>
    </source>
</evidence>
<dbReference type="GO" id="GO:0005886">
    <property type="term" value="C:plasma membrane"/>
    <property type="evidence" value="ECO:0007669"/>
    <property type="project" value="TreeGrafter"/>
</dbReference>
<dbReference type="RefSeq" id="WP_132477337.1">
    <property type="nucleotide sequence ID" value="NZ_JBHRVM010000001.1"/>
</dbReference>
<dbReference type="Pfam" id="PF03600">
    <property type="entry name" value="CitMHS"/>
    <property type="match status" value="1"/>
</dbReference>
<dbReference type="PROSITE" id="PS01271">
    <property type="entry name" value="NA_SULFATE"/>
    <property type="match status" value="1"/>
</dbReference>
<feature type="transmembrane region" description="Helical" evidence="7">
    <location>
        <begin position="138"/>
        <end position="159"/>
    </location>
</feature>
<feature type="domain" description="RCK C-terminal" evidence="8">
    <location>
        <begin position="304"/>
        <end position="388"/>
    </location>
</feature>
<keyword evidence="4" id="KW-0677">Repeat</keyword>
<feature type="domain" description="RCK C-terminal" evidence="8">
    <location>
        <begin position="205"/>
        <end position="288"/>
    </location>
</feature>
<evidence type="ECO:0000313" key="9">
    <source>
        <dbReference type="EMBL" id="TCU97241.1"/>
    </source>
</evidence>
<keyword evidence="5 7" id="KW-1133">Transmembrane helix</keyword>
<comment type="caution">
    <text evidence="9">The sequence shown here is derived from an EMBL/GenBank/DDBJ whole genome shotgun (WGS) entry which is preliminary data.</text>
</comment>
<feature type="transmembrane region" description="Helical" evidence="7">
    <location>
        <begin position="574"/>
        <end position="594"/>
    </location>
</feature>
<evidence type="ECO:0000256" key="5">
    <source>
        <dbReference type="ARBA" id="ARBA00022989"/>
    </source>
</evidence>
<dbReference type="OrthoDB" id="9809303at2"/>
<feature type="transmembrane region" description="Helical" evidence="7">
    <location>
        <begin position="90"/>
        <end position="107"/>
    </location>
</feature>
<dbReference type="EMBL" id="SMBX01000006">
    <property type="protein sequence ID" value="TCU97241.1"/>
    <property type="molecule type" value="Genomic_DNA"/>
</dbReference>
<evidence type="ECO:0000256" key="6">
    <source>
        <dbReference type="ARBA" id="ARBA00023136"/>
    </source>
</evidence>
<feature type="transmembrane region" description="Helical" evidence="7">
    <location>
        <begin position="179"/>
        <end position="199"/>
    </location>
</feature>
<accession>A0A4R3V1D9</accession>
<proteinExistence type="predicted"/>
<organism evidence="9 10">
    <name type="scientific">Paracandidimonas soli</name>
    <dbReference type="NCBI Taxonomy" id="1917182"/>
    <lineage>
        <taxon>Bacteria</taxon>
        <taxon>Pseudomonadati</taxon>
        <taxon>Pseudomonadota</taxon>
        <taxon>Betaproteobacteria</taxon>
        <taxon>Burkholderiales</taxon>
        <taxon>Alcaligenaceae</taxon>
        <taxon>Paracandidimonas</taxon>
    </lineage>
</organism>
<name>A0A4R3V1D9_9BURK</name>
<dbReference type="PANTHER" id="PTHR43652">
    <property type="entry name" value="BASIC AMINO ACID ANTIPORTER YFCC-RELATED"/>
    <property type="match status" value="1"/>
</dbReference>
<feature type="transmembrane region" description="Helical" evidence="7">
    <location>
        <begin position="6"/>
        <end position="21"/>
    </location>
</feature>
<dbReference type="InterPro" id="IPR031312">
    <property type="entry name" value="Na/sul_symport_CS"/>
</dbReference>
<dbReference type="InterPro" id="IPR004680">
    <property type="entry name" value="Cit_transptr-like_dom"/>
</dbReference>
<evidence type="ECO:0000256" key="2">
    <source>
        <dbReference type="ARBA" id="ARBA00022448"/>
    </source>
</evidence>
<keyword evidence="10" id="KW-1185">Reference proteome</keyword>
<evidence type="ECO:0000256" key="7">
    <source>
        <dbReference type="SAM" id="Phobius"/>
    </source>
</evidence>
<dbReference type="Proteomes" id="UP000294692">
    <property type="component" value="Unassembled WGS sequence"/>
</dbReference>
<evidence type="ECO:0000256" key="4">
    <source>
        <dbReference type="ARBA" id="ARBA00022737"/>
    </source>
</evidence>
<dbReference type="PROSITE" id="PS51202">
    <property type="entry name" value="RCK_C"/>
    <property type="match status" value="2"/>
</dbReference>
<dbReference type="InterPro" id="IPR006037">
    <property type="entry name" value="RCK_C"/>
</dbReference>
<evidence type="ECO:0000256" key="1">
    <source>
        <dbReference type="ARBA" id="ARBA00004141"/>
    </source>
</evidence>
<protein>
    <submittedName>
        <fullName evidence="9">Di/tricarboxylate transporter</fullName>
    </submittedName>
</protein>
<feature type="transmembrane region" description="Helical" evidence="7">
    <location>
        <begin position="113"/>
        <end position="131"/>
    </location>
</feature>
<keyword evidence="3 7" id="KW-0812">Transmembrane</keyword>